<comment type="caution">
    <text evidence="2">The sequence shown here is derived from an EMBL/GenBank/DDBJ whole genome shotgun (WGS) entry which is preliminary data.</text>
</comment>
<dbReference type="Proteomes" id="UP000823388">
    <property type="component" value="Chromosome 4N"/>
</dbReference>
<dbReference type="EMBL" id="CM029044">
    <property type="protein sequence ID" value="KAG2607389.1"/>
    <property type="molecule type" value="Genomic_DNA"/>
</dbReference>
<keyword evidence="3" id="KW-1185">Reference proteome</keyword>
<gene>
    <name evidence="2" type="ORF">PVAP13_4NG244500</name>
</gene>
<accession>A0A8T0THB6</accession>
<sequence>MSKQYGWRENGPERTYSLFFYSLKASVKSPLSGPLQVLDSLAFDKLAQLTLPAVLQLPVTIDRLQLPQIRVNDFVGNDFSDQSMAIIPYQPTLQAVLISLWAAAQPDVAESVPSAPLSPPAKKCLTSLFEAASSETSGHVGQFMSLPKAISKSRSRKPINLEACRRSPRLQNQSGFMHTSLENLPKKRRLGSASTSTSDSSTSCFNLDAPPSLTDGIPPPIPLKTLQD</sequence>
<feature type="compositionally biased region" description="Low complexity" evidence="1">
    <location>
        <begin position="192"/>
        <end position="203"/>
    </location>
</feature>
<name>A0A8T0THB6_PANVG</name>
<reference evidence="2" key="1">
    <citation type="submission" date="2020-05" db="EMBL/GenBank/DDBJ databases">
        <title>WGS assembly of Panicum virgatum.</title>
        <authorList>
            <person name="Lovell J.T."/>
            <person name="Jenkins J."/>
            <person name="Shu S."/>
            <person name="Juenger T.E."/>
            <person name="Schmutz J."/>
        </authorList>
    </citation>
    <scope>NUCLEOTIDE SEQUENCE</scope>
    <source>
        <strain evidence="2">AP13</strain>
    </source>
</reference>
<proteinExistence type="predicted"/>
<feature type="compositionally biased region" description="Polar residues" evidence="1">
    <location>
        <begin position="169"/>
        <end position="182"/>
    </location>
</feature>
<evidence type="ECO:0000256" key="1">
    <source>
        <dbReference type="SAM" id="MobiDB-lite"/>
    </source>
</evidence>
<feature type="region of interest" description="Disordered" evidence="1">
    <location>
        <begin position="157"/>
        <end position="228"/>
    </location>
</feature>
<dbReference type="AlphaFoldDB" id="A0A8T0THB6"/>
<protein>
    <submittedName>
        <fullName evidence="2">Uncharacterized protein</fullName>
    </submittedName>
</protein>
<organism evidence="2 3">
    <name type="scientific">Panicum virgatum</name>
    <name type="common">Blackwell switchgrass</name>
    <dbReference type="NCBI Taxonomy" id="38727"/>
    <lineage>
        <taxon>Eukaryota</taxon>
        <taxon>Viridiplantae</taxon>
        <taxon>Streptophyta</taxon>
        <taxon>Embryophyta</taxon>
        <taxon>Tracheophyta</taxon>
        <taxon>Spermatophyta</taxon>
        <taxon>Magnoliopsida</taxon>
        <taxon>Liliopsida</taxon>
        <taxon>Poales</taxon>
        <taxon>Poaceae</taxon>
        <taxon>PACMAD clade</taxon>
        <taxon>Panicoideae</taxon>
        <taxon>Panicodae</taxon>
        <taxon>Paniceae</taxon>
        <taxon>Panicinae</taxon>
        <taxon>Panicum</taxon>
        <taxon>Panicum sect. Hiantes</taxon>
    </lineage>
</organism>
<evidence type="ECO:0000313" key="2">
    <source>
        <dbReference type="EMBL" id="KAG2607389.1"/>
    </source>
</evidence>
<evidence type="ECO:0000313" key="3">
    <source>
        <dbReference type="Proteomes" id="UP000823388"/>
    </source>
</evidence>